<dbReference type="KEGG" id="nba:CUN60_10065"/>
<dbReference type="RefSeq" id="WP_102951915.1">
    <property type="nucleotide sequence ID" value="NZ_CP024847.1"/>
</dbReference>
<reference evidence="4" key="1">
    <citation type="submission" date="2017-11" db="EMBL/GenBank/DDBJ databases">
        <authorList>
            <person name="Chan K.G."/>
            <person name="Lee L.S."/>
        </authorList>
    </citation>
    <scope>NUCLEOTIDE SEQUENCE [LARGE SCALE GENOMIC DNA]</scope>
    <source>
        <strain evidence="4">DSM 100970</strain>
    </source>
</reference>
<evidence type="ECO:0000256" key="1">
    <source>
        <dbReference type="SAM" id="SignalP"/>
    </source>
</evidence>
<evidence type="ECO:0000313" key="4">
    <source>
        <dbReference type="Proteomes" id="UP000236655"/>
    </source>
</evidence>
<protein>
    <recommendedName>
        <fullName evidence="2">DUF1554 domain-containing protein</fullName>
    </recommendedName>
</protein>
<dbReference type="Pfam" id="PF07588">
    <property type="entry name" value="DUF1554"/>
    <property type="match status" value="1"/>
</dbReference>
<dbReference type="AlphaFoldDB" id="A0A2I7N840"/>
<organism evidence="3 4">
    <name type="scientific">Aquella oligotrophica</name>
    <dbReference type="NCBI Taxonomy" id="2067065"/>
    <lineage>
        <taxon>Bacteria</taxon>
        <taxon>Pseudomonadati</taxon>
        <taxon>Pseudomonadota</taxon>
        <taxon>Betaproteobacteria</taxon>
        <taxon>Neisseriales</taxon>
        <taxon>Neisseriaceae</taxon>
        <taxon>Aquella</taxon>
    </lineage>
</organism>
<dbReference type="InterPro" id="IPR011448">
    <property type="entry name" value="DUF1554"/>
</dbReference>
<feature type="chain" id="PRO_5014321547" description="DUF1554 domain-containing protein" evidence="1">
    <location>
        <begin position="24"/>
        <end position="1216"/>
    </location>
</feature>
<feature type="signal peptide" evidence="1">
    <location>
        <begin position="1"/>
        <end position="23"/>
    </location>
</feature>
<dbReference type="PROSITE" id="PS51257">
    <property type="entry name" value="PROKAR_LIPOPROTEIN"/>
    <property type="match status" value="1"/>
</dbReference>
<dbReference type="Gene3D" id="2.60.40.10">
    <property type="entry name" value="Immunoglobulins"/>
    <property type="match status" value="1"/>
</dbReference>
<dbReference type="SUPFAM" id="SSF56436">
    <property type="entry name" value="C-type lectin-like"/>
    <property type="match status" value="1"/>
</dbReference>
<feature type="domain" description="DUF1554" evidence="2">
    <location>
        <begin position="1056"/>
        <end position="1190"/>
    </location>
</feature>
<dbReference type="InterPro" id="IPR016187">
    <property type="entry name" value="CTDL_fold"/>
</dbReference>
<dbReference type="Proteomes" id="UP000236655">
    <property type="component" value="Chromosome"/>
</dbReference>
<name>A0A2I7N840_9NEIS</name>
<keyword evidence="1" id="KW-0732">Signal</keyword>
<gene>
    <name evidence="3" type="ORF">CUN60_10065</name>
</gene>
<dbReference type="InterPro" id="IPR013783">
    <property type="entry name" value="Ig-like_fold"/>
</dbReference>
<dbReference type="EMBL" id="CP024847">
    <property type="protein sequence ID" value="AUR52626.1"/>
    <property type="molecule type" value="Genomic_DNA"/>
</dbReference>
<evidence type="ECO:0000259" key="2">
    <source>
        <dbReference type="Pfam" id="PF07588"/>
    </source>
</evidence>
<sequence>MKKFLSILICIILFGCNSGINSSADNSNQNQEDPQDITTNRVLSLSNVATIPTTADQQSSATLLLTNNTGMVVHGVAISFDSGDYSGVNIFSKCDGDLAVGQSCQINLTLPAELQQGSFQLKVEGTSAKGQYVSRQLVSYANVAEVNGIEAGEFNDQIIAASGNKVTLAIPFRKIGNYQVQVRVDSSGDNNPVNEMVCNSDNSQCTELVSITPHNDNEVNVSFLNNNSEVLTTVSAAVIMNAVGNLVIPVNNVVIPKSDGVTGTSLQLLNNGYTAISNIRISSSNPAFGFNTGNCATIAANSSCTATITANSKVNGFGSVTVMYDTVSTTGQVYQNKAISFNVSYLAESGAAGFGLTLSGDSFSNNWVGESRNAYLTIKNTGVVKIDSINITSVASQNANVSVSGYGASACALDGTQSLEPNTSCVVKVTYAPSKSEAGNLIINFSGKYLDSNDVSGLGKISVLSDAINLDYSANTRVVYLMTKDLQNGVTRCNLTNDGRSLTDCSITGLSGSNNNSTVLNNSGVLGFSSFMSNDGVLNVYLGNIQESNFAKCNASESGLLSNCASMMSTSGLPLNGVSGTNIQNTIANINGKNYLYIAMYATGRMINKCLVNESNGSLSGCVSQAAKFSNINSGFYSIVLSGNYAYTSRTNGVQTLLAVCSVNQSTGDFDACTETVDTYGRAVYSPVIKTLGSVKYIFYTIKNEANTPMIRRCSLNPANGLLNNDCISFSVPEILSGSGLTLLTTSGMDYLYYGNSQTNNVYRAQLNTDGSVSNPEQVSTSGTRLTGTQYLSPLVEYPRVKIAYAPSKNVYYPNNTYTESLYIAANVKMINKNTTVTLTAPTGITVSPATINFTASTTRVPVSISIGSNVAAGTYTITGVATNGLLVPDFTINVLNNGPKMVSYFPVNNAGITNNASVSLYTRNSSLPSPLTVTIAKMVFDKEADLAKFISKAAAKLQYSADNSSYSDVGISYSWRSDVAEKSIILVVDNSSGSNKLINGGYYRVMINKSQITDTSGNALDPNATGYEELTRFRAGLKVYVTTTTFSSDLRTEGGGTDGLDGADKLCNLTANGKPNDGGYYKAMIGAGTFTSTASGLAGKSLNRYPGLNWVLFNSITYYGTVSSSGLTQVGTTDSNGKLTTTVALGNSAAFTGLNSNWNVPNARTTNNDACNNWSYSGSAIKGYFGLTSKTNTLLYSYSSEACNSNKKAIICAQQ</sequence>
<proteinExistence type="predicted"/>
<keyword evidence="4" id="KW-1185">Reference proteome</keyword>
<dbReference type="OrthoDB" id="345734at2"/>
<evidence type="ECO:0000313" key="3">
    <source>
        <dbReference type="EMBL" id="AUR52626.1"/>
    </source>
</evidence>
<accession>A0A2I7N840</accession>